<name>A0A2B7XR11_POLH7</name>
<evidence type="ECO:0000313" key="3">
    <source>
        <dbReference type="Proteomes" id="UP000224634"/>
    </source>
</evidence>
<dbReference type="InterPro" id="IPR035439">
    <property type="entry name" value="UPF0145_dom_sf"/>
</dbReference>
<dbReference type="PANTHER" id="PTHR34068">
    <property type="entry name" value="UPF0145 PROTEIN YBJQ"/>
    <property type="match status" value="1"/>
</dbReference>
<accession>A0A2B7XR11</accession>
<dbReference type="SUPFAM" id="SSF117782">
    <property type="entry name" value="YbjQ-like"/>
    <property type="match status" value="1"/>
</dbReference>
<dbReference type="InterPro" id="IPR002765">
    <property type="entry name" value="UPF0145_YbjQ-like"/>
</dbReference>
<dbReference type="Pfam" id="PF01906">
    <property type="entry name" value="YbjQ_1"/>
    <property type="match status" value="1"/>
</dbReference>
<comment type="caution">
    <text evidence="2">The sequence shown here is derived from an EMBL/GenBank/DDBJ whole genome shotgun (WGS) entry which is preliminary data.</text>
</comment>
<dbReference type="OrthoDB" id="68104at2759"/>
<evidence type="ECO:0000313" key="2">
    <source>
        <dbReference type="EMBL" id="PGH11375.1"/>
    </source>
</evidence>
<evidence type="ECO:0000256" key="1">
    <source>
        <dbReference type="ARBA" id="ARBA00010751"/>
    </source>
</evidence>
<dbReference type="AlphaFoldDB" id="A0A2B7XR11"/>
<dbReference type="Gene3D" id="3.30.110.70">
    <property type="entry name" value="Hypothetical protein apc22750. Chain B"/>
    <property type="match status" value="1"/>
</dbReference>
<protein>
    <submittedName>
        <fullName evidence="2">Uncharacterized protein</fullName>
    </submittedName>
</protein>
<dbReference type="PANTHER" id="PTHR34068:SF2">
    <property type="entry name" value="UPF0145 PROTEIN SCO3412"/>
    <property type="match status" value="1"/>
</dbReference>
<comment type="similarity">
    <text evidence="1">Belongs to the UPF0145 family.</text>
</comment>
<organism evidence="2 3">
    <name type="scientific">Polytolypa hystricis (strain UAMH7299)</name>
    <dbReference type="NCBI Taxonomy" id="1447883"/>
    <lineage>
        <taxon>Eukaryota</taxon>
        <taxon>Fungi</taxon>
        <taxon>Dikarya</taxon>
        <taxon>Ascomycota</taxon>
        <taxon>Pezizomycotina</taxon>
        <taxon>Eurotiomycetes</taxon>
        <taxon>Eurotiomycetidae</taxon>
        <taxon>Onygenales</taxon>
        <taxon>Onygenales incertae sedis</taxon>
        <taxon>Polytolypa</taxon>
    </lineage>
</organism>
<dbReference type="Proteomes" id="UP000224634">
    <property type="component" value="Unassembled WGS sequence"/>
</dbReference>
<dbReference type="HAMAP" id="MF_00338">
    <property type="entry name" value="UPF0145"/>
    <property type="match status" value="1"/>
</dbReference>
<sequence>MAFSKGKENNNPLANLEVHGFSETHGIITTTMNELTGYRVVKVLGAVYGLTVQSRNIGADIGMALKSMVGGELRMFTTMLYRARNQAVERMIGECMQKGGNAIIALRFDTSELGGFAQVCAYGTACQVERIDG</sequence>
<proteinExistence type="inferred from homology"/>
<gene>
    <name evidence="2" type="ORF">AJ80_07166</name>
</gene>
<dbReference type="EMBL" id="PDNA01000133">
    <property type="protein sequence ID" value="PGH11375.1"/>
    <property type="molecule type" value="Genomic_DNA"/>
</dbReference>
<keyword evidence="3" id="KW-1185">Reference proteome</keyword>
<reference evidence="2 3" key="1">
    <citation type="submission" date="2017-10" db="EMBL/GenBank/DDBJ databases">
        <title>Comparative genomics in systemic dimorphic fungi from Ajellomycetaceae.</title>
        <authorList>
            <person name="Munoz J.F."/>
            <person name="Mcewen J.G."/>
            <person name="Clay O.K."/>
            <person name="Cuomo C.A."/>
        </authorList>
    </citation>
    <scope>NUCLEOTIDE SEQUENCE [LARGE SCALE GENOMIC DNA]</scope>
    <source>
        <strain evidence="2 3">UAMH7299</strain>
    </source>
</reference>